<keyword evidence="1" id="KW-0472">Membrane</keyword>
<evidence type="ECO:0000313" key="3">
    <source>
        <dbReference type="Proteomes" id="UP000247746"/>
    </source>
</evidence>
<dbReference type="InterPro" id="IPR005625">
    <property type="entry name" value="PepSY-ass_TM"/>
</dbReference>
<proteinExistence type="predicted"/>
<sequence>MNRDSSQSPNTQRYFTVWRWHFYAGMFVAPFLIVLAVTALGMLFMSNTVGRDNDRLTITIPESTVQAPVSIQAKNALGTLPDSALIKYIAPRDADTVALFQVESEGQTNMVAVNPYTADVVNSAPASSGLYDTFNNIHSDLLIGKAGDYLLETAASLTILMILTGWYLWWQKRKSVKAMLIPNERVTNKKKRPFIRTIHATLGSWVSILLLFFCVSGMAWAGVWGERVVQAWSQFPAGKWGVAPMPMSIDHSQHSTAMHESMAAPHVHGAAAPEAHTEAPTHGSVLNSGKTKEVPWVLELTPMPVSGTTMGQDGIAPNIPIMIDTVDRYAREIGFVGRYQLNLPQGSTGVWTISQDSMSYDMKSPTADRTVHIDRYSGNVLADIHFDDYNAFGKFMAAGIAIHMGTLGWWSVLANVLFCLFVIMISVSGYIMWWQRRPTNANESTGLNPPARGLHSAIWWPFALPLLIVAVIFPTAIIAIVVIALLDFLVISRSAFLQKLLK</sequence>
<keyword evidence="3" id="KW-1185">Reference proteome</keyword>
<feature type="transmembrane region" description="Helical" evidence="1">
    <location>
        <begin position="20"/>
        <end position="45"/>
    </location>
</feature>
<dbReference type="AlphaFoldDB" id="A0A2V4UTM7"/>
<feature type="transmembrane region" description="Helical" evidence="1">
    <location>
        <begin position="202"/>
        <end position="224"/>
    </location>
</feature>
<protein>
    <submittedName>
        <fullName evidence="2">Putative iron-regulated membrane protein</fullName>
    </submittedName>
</protein>
<feature type="transmembrane region" description="Helical" evidence="1">
    <location>
        <begin position="412"/>
        <end position="433"/>
    </location>
</feature>
<organism evidence="2 3">
    <name type="scientific">Psychrobacter fozii</name>
    <dbReference type="NCBI Taxonomy" id="198480"/>
    <lineage>
        <taxon>Bacteria</taxon>
        <taxon>Pseudomonadati</taxon>
        <taxon>Pseudomonadota</taxon>
        <taxon>Gammaproteobacteria</taxon>
        <taxon>Moraxellales</taxon>
        <taxon>Moraxellaceae</taxon>
        <taxon>Psychrobacter</taxon>
    </lineage>
</organism>
<keyword evidence="1" id="KW-1133">Transmembrane helix</keyword>
<evidence type="ECO:0000313" key="2">
    <source>
        <dbReference type="EMBL" id="PYE39866.1"/>
    </source>
</evidence>
<dbReference type="RefSeq" id="WP_110922840.1">
    <property type="nucleotide sequence ID" value="NZ_QJSU01000003.1"/>
</dbReference>
<accession>A0A2V4UTM7</accession>
<evidence type="ECO:0000256" key="1">
    <source>
        <dbReference type="SAM" id="Phobius"/>
    </source>
</evidence>
<gene>
    <name evidence="2" type="ORF">DFP82_103315</name>
</gene>
<dbReference type="Pfam" id="PF03929">
    <property type="entry name" value="PepSY_TM"/>
    <property type="match status" value="1"/>
</dbReference>
<comment type="caution">
    <text evidence="2">The sequence shown here is derived from an EMBL/GenBank/DDBJ whole genome shotgun (WGS) entry which is preliminary data.</text>
</comment>
<feature type="transmembrane region" description="Helical" evidence="1">
    <location>
        <begin position="458"/>
        <end position="491"/>
    </location>
</feature>
<dbReference type="EMBL" id="QJSU01000003">
    <property type="protein sequence ID" value="PYE39866.1"/>
    <property type="molecule type" value="Genomic_DNA"/>
</dbReference>
<dbReference type="PANTHER" id="PTHR34219">
    <property type="entry name" value="IRON-REGULATED INNER MEMBRANE PROTEIN-RELATED"/>
    <property type="match status" value="1"/>
</dbReference>
<feature type="transmembrane region" description="Helical" evidence="1">
    <location>
        <begin position="149"/>
        <end position="169"/>
    </location>
</feature>
<name>A0A2V4UTM7_9GAMM</name>
<keyword evidence="1" id="KW-0812">Transmembrane</keyword>
<dbReference type="Proteomes" id="UP000247746">
    <property type="component" value="Unassembled WGS sequence"/>
</dbReference>
<dbReference type="PANTHER" id="PTHR34219:SF1">
    <property type="entry name" value="PEPSY DOMAIN-CONTAINING PROTEIN"/>
    <property type="match status" value="1"/>
</dbReference>
<reference evidence="2 3" key="1">
    <citation type="submission" date="2018-06" db="EMBL/GenBank/DDBJ databases">
        <title>Genomic Encyclopedia of Type Strains, Phase III (KMG-III): the genomes of soil and plant-associated and newly described type strains.</title>
        <authorList>
            <person name="Whitman W."/>
        </authorList>
    </citation>
    <scope>NUCLEOTIDE SEQUENCE [LARGE SCALE GENOMIC DNA]</scope>
    <source>
        <strain evidence="2 3">CECT 5889</strain>
    </source>
</reference>
<dbReference type="OrthoDB" id="9816402at2"/>